<keyword evidence="9 13" id="KW-0472">Membrane</keyword>
<evidence type="ECO:0000256" key="1">
    <source>
        <dbReference type="ARBA" id="ARBA00004477"/>
    </source>
</evidence>
<feature type="transmembrane region" description="Helical" evidence="13">
    <location>
        <begin position="153"/>
        <end position="173"/>
    </location>
</feature>
<dbReference type="InterPro" id="IPR004277">
    <property type="entry name" value="PSS"/>
</dbReference>
<evidence type="ECO:0000256" key="3">
    <source>
        <dbReference type="ARBA" id="ARBA00022516"/>
    </source>
</evidence>
<keyword evidence="8" id="KW-0443">Lipid metabolism</keyword>
<dbReference type="GO" id="GO:0006659">
    <property type="term" value="P:phosphatidylserine biosynthetic process"/>
    <property type="evidence" value="ECO:0007669"/>
    <property type="project" value="InterPro"/>
</dbReference>
<reference evidence="14" key="1">
    <citation type="journal article" date="2020" name="Nat. Commun.">
        <title>Large-scale genome sequencing of mycorrhizal fungi provides insights into the early evolution of symbiotic traits.</title>
        <authorList>
            <person name="Miyauchi S."/>
            <person name="Kiss E."/>
            <person name="Kuo A."/>
            <person name="Drula E."/>
            <person name="Kohler A."/>
            <person name="Sanchez-Garcia M."/>
            <person name="Morin E."/>
            <person name="Andreopoulos B."/>
            <person name="Barry K.W."/>
            <person name="Bonito G."/>
            <person name="Buee M."/>
            <person name="Carver A."/>
            <person name="Chen C."/>
            <person name="Cichocki N."/>
            <person name="Clum A."/>
            <person name="Culley D."/>
            <person name="Crous P.W."/>
            <person name="Fauchery L."/>
            <person name="Girlanda M."/>
            <person name="Hayes R.D."/>
            <person name="Keri Z."/>
            <person name="LaButti K."/>
            <person name="Lipzen A."/>
            <person name="Lombard V."/>
            <person name="Magnuson J."/>
            <person name="Maillard F."/>
            <person name="Murat C."/>
            <person name="Nolan M."/>
            <person name="Ohm R.A."/>
            <person name="Pangilinan J."/>
            <person name="Pereira M.F."/>
            <person name="Perotto S."/>
            <person name="Peter M."/>
            <person name="Pfister S."/>
            <person name="Riley R."/>
            <person name="Sitrit Y."/>
            <person name="Stielow J.B."/>
            <person name="Szollosi G."/>
            <person name="Zifcakova L."/>
            <person name="Stursova M."/>
            <person name="Spatafora J.W."/>
            <person name="Tedersoo L."/>
            <person name="Vaario L.M."/>
            <person name="Yamada A."/>
            <person name="Yan M."/>
            <person name="Wang P."/>
            <person name="Xu J."/>
            <person name="Bruns T."/>
            <person name="Baldrian P."/>
            <person name="Vilgalys R."/>
            <person name="Dunand C."/>
            <person name="Henrissat B."/>
            <person name="Grigoriev I.V."/>
            <person name="Hibbett D."/>
            <person name="Nagy L.G."/>
            <person name="Martin F.M."/>
        </authorList>
    </citation>
    <scope>NUCLEOTIDE SEQUENCE</scope>
    <source>
        <strain evidence="14">UP504</strain>
    </source>
</reference>
<dbReference type="Proteomes" id="UP000886523">
    <property type="component" value="Unassembled WGS sequence"/>
</dbReference>
<keyword evidence="3" id="KW-0444">Lipid biosynthesis</keyword>
<evidence type="ECO:0000256" key="5">
    <source>
        <dbReference type="ARBA" id="ARBA00022692"/>
    </source>
</evidence>
<evidence type="ECO:0000256" key="7">
    <source>
        <dbReference type="ARBA" id="ARBA00022989"/>
    </source>
</evidence>
<evidence type="ECO:0000256" key="2">
    <source>
        <dbReference type="ARBA" id="ARBA00005189"/>
    </source>
</evidence>
<evidence type="ECO:0000256" key="6">
    <source>
        <dbReference type="ARBA" id="ARBA00022824"/>
    </source>
</evidence>
<feature type="transmembrane region" description="Helical" evidence="13">
    <location>
        <begin position="185"/>
        <end position="201"/>
    </location>
</feature>
<dbReference type="OrthoDB" id="10265393at2759"/>
<evidence type="ECO:0000256" key="13">
    <source>
        <dbReference type="SAM" id="Phobius"/>
    </source>
</evidence>
<keyword evidence="4" id="KW-0808">Transferase</keyword>
<comment type="pathway">
    <text evidence="12">Phospholipid metabolism.</text>
</comment>
<dbReference type="PANTHER" id="PTHR15362">
    <property type="entry name" value="PHOSPHATIDYLINOSITOL SYNTHASE"/>
    <property type="match status" value="1"/>
</dbReference>
<evidence type="ECO:0000313" key="14">
    <source>
        <dbReference type="EMBL" id="KAF9508315.1"/>
    </source>
</evidence>
<dbReference type="EMBL" id="MU129061">
    <property type="protein sequence ID" value="KAF9508315.1"/>
    <property type="molecule type" value="Genomic_DNA"/>
</dbReference>
<evidence type="ECO:0000313" key="15">
    <source>
        <dbReference type="Proteomes" id="UP000886523"/>
    </source>
</evidence>
<comment type="caution">
    <text evidence="14">The sequence shown here is derived from an EMBL/GenBank/DDBJ whole genome shotgun (WGS) entry which is preliminary data.</text>
</comment>
<dbReference type="GO" id="GO:0005789">
    <property type="term" value="C:endoplasmic reticulum membrane"/>
    <property type="evidence" value="ECO:0007669"/>
    <property type="project" value="UniProtKB-SubCell"/>
</dbReference>
<organism evidence="14 15">
    <name type="scientific">Hydnum rufescens UP504</name>
    <dbReference type="NCBI Taxonomy" id="1448309"/>
    <lineage>
        <taxon>Eukaryota</taxon>
        <taxon>Fungi</taxon>
        <taxon>Dikarya</taxon>
        <taxon>Basidiomycota</taxon>
        <taxon>Agaricomycotina</taxon>
        <taxon>Agaricomycetes</taxon>
        <taxon>Cantharellales</taxon>
        <taxon>Hydnaceae</taxon>
        <taxon>Hydnum</taxon>
    </lineage>
</organism>
<dbReference type="GO" id="GO:0106245">
    <property type="term" value="F:L-serine-phosphatidylethanolamine phosphatidyltransferase activity"/>
    <property type="evidence" value="ECO:0007669"/>
    <property type="project" value="InterPro"/>
</dbReference>
<keyword evidence="15" id="KW-1185">Reference proteome</keyword>
<comment type="pathway">
    <text evidence="2">Lipid metabolism.</text>
</comment>
<gene>
    <name evidence="14" type="ORF">BS47DRAFT_1350499</name>
</gene>
<keyword evidence="6" id="KW-0256">Endoplasmic reticulum</keyword>
<keyword evidence="11" id="KW-1208">Phospholipid metabolism</keyword>
<protein>
    <recommendedName>
        <fullName evidence="16">Phosphatidylserine synthase</fullName>
    </recommendedName>
</protein>
<feature type="transmembrane region" description="Helical" evidence="13">
    <location>
        <begin position="221"/>
        <end position="239"/>
    </location>
</feature>
<evidence type="ECO:0000256" key="12">
    <source>
        <dbReference type="ARBA" id="ARBA00025707"/>
    </source>
</evidence>
<evidence type="ECO:0008006" key="16">
    <source>
        <dbReference type="Google" id="ProtNLM"/>
    </source>
</evidence>
<dbReference type="PANTHER" id="PTHR15362:SF7">
    <property type="entry name" value="PHOSPHATIDYLSERINE SYNTHASE 2"/>
    <property type="match status" value="1"/>
</dbReference>
<name>A0A9P6DS71_9AGAM</name>
<dbReference type="AlphaFoldDB" id="A0A9P6DS71"/>
<evidence type="ECO:0000256" key="11">
    <source>
        <dbReference type="ARBA" id="ARBA00023264"/>
    </source>
</evidence>
<evidence type="ECO:0000256" key="10">
    <source>
        <dbReference type="ARBA" id="ARBA00023209"/>
    </source>
</evidence>
<feature type="transmembrane region" description="Helical" evidence="13">
    <location>
        <begin position="245"/>
        <end position="268"/>
    </location>
</feature>
<sequence>MAMLDPNLGVPLPEKSYAEACTFNPRNLWSAIDIFCLAHALGWFGKALILRDYWFCWILSVAFELAEYSLAHHLANFAECWWDHWILDVLICNWLGIILGMRTCAYFEVKHYVWRGLRETHGLRHKSSRVIKQLTPRDWTTFEWEGTASFQGYVSVVLLLTVFLAAELNVFYLKALLWMEPDHRFVIARLAAMFVCALPAVREFYQYMHDSRKVVRMGQHAWLLLATVTTELLLIFKWGRGQFPLPFPLLVKICAFVGVVLLLAYPALKFGWPKIESRLDTRSIWSTTSKVE</sequence>
<accession>A0A9P6DS71</accession>
<evidence type="ECO:0000256" key="8">
    <source>
        <dbReference type="ARBA" id="ARBA00023098"/>
    </source>
</evidence>
<dbReference type="Pfam" id="PF03034">
    <property type="entry name" value="PSS"/>
    <property type="match status" value="1"/>
</dbReference>
<evidence type="ECO:0000256" key="9">
    <source>
        <dbReference type="ARBA" id="ARBA00023136"/>
    </source>
</evidence>
<proteinExistence type="predicted"/>
<comment type="subcellular location">
    <subcellularLocation>
        <location evidence="1">Endoplasmic reticulum membrane</location>
        <topology evidence="1">Multi-pass membrane protein</topology>
    </subcellularLocation>
</comment>
<keyword evidence="7 13" id="KW-1133">Transmembrane helix</keyword>
<keyword evidence="5 13" id="KW-0812">Transmembrane</keyword>
<evidence type="ECO:0000256" key="4">
    <source>
        <dbReference type="ARBA" id="ARBA00022679"/>
    </source>
</evidence>
<keyword evidence="10" id="KW-0594">Phospholipid biosynthesis</keyword>